<evidence type="ECO:0000256" key="9">
    <source>
        <dbReference type="ARBA" id="ARBA00023163"/>
    </source>
</evidence>
<feature type="compositionally biased region" description="Basic and acidic residues" evidence="13">
    <location>
        <begin position="1001"/>
        <end position="1021"/>
    </location>
</feature>
<feature type="compositionally biased region" description="Polar residues" evidence="13">
    <location>
        <begin position="1125"/>
        <end position="1144"/>
    </location>
</feature>
<dbReference type="InterPro" id="IPR043640">
    <property type="entry name" value="AF4/FMR2_CHD"/>
</dbReference>
<dbReference type="Gene3D" id="6.10.250.2670">
    <property type="match status" value="1"/>
</dbReference>
<dbReference type="EMBL" id="GEDV01003465">
    <property type="protein sequence ID" value="JAP85092.1"/>
    <property type="molecule type" value="Transcribed_RNA"/>
</dbReference>
<evidence type="ECO:0000256" key="12">
    <source>
        <dbReference type="ARBA" id="ARBA00032149"/>
    </source>
</evidence>
<keyword evidence="8" id="KW-0238">DNA-binding</keyword>
<dbReference type="PANTHER" id="PTHR10528:SF17">
    <property type="entry name" value="AF4_FMR2 FAMILY MEMBER LILLI"/>
    <property type="match status" value="1"/>
</dbReference>
<accession>A0A131Z2S0</accession>
<feature type="compositionally biased region" description="Basic and acidic residues" evidence="13">
    <location>
        <begin position="442"/>
        <end position="457"/>
    </location>
</feature>
<feature type="region of interest" description="Disordered" evidence="13">
    <location>
        <begin position="1344"/>
        <end position="1393"/>
    </location>
</feature>
<keyword evidence="7" id="KW-0805">Transcription regulation</keyword>
<feature type="compositionally biased region" description="Low complexity" evidence="13">
    <location>
        <begin position="911"/>
        <end position="928"/>
    </location>
</feature>
<feature type="compositionally biased region" description="Basic and acidic residues" evidence="13">
    <location>
        <begin position="852"/>
        <end position="870"/>
    </location>
</feature>
<feature type="compositionally biased region" description="Low complexity" evidence="13">
    <location>
        <begin position="282"/>
        <end position="297"/>
    </location>
</feature>
<dbReference type="GO" id="GO:0003677">
    <property type="term" value="F:DNA binding"/>
    <property type="evidence" value="ECO:0007669"/>
    <property type="project" value="UniProtKB-KW"/>
</dbReference>
<dbReference type="GO" id="GO:0007366">
    <property type="term" value="P:periodic partitioning by pair rule gene"/>
    <property type="evidence" value="ECO:0007669"/>
    <property type="project" value="UniProtKB-KW"/>
</dbReference>
<feature type="compositionally biased region" description="Acidic residues" evidence="13">
    <location>
        <begin position="468"/>
        <end position="480"/>
    </location>
</feature>
<feature type="compositionally biased region" description="Pro residues" evidence="13">
    <location>
        <begin position="703"/>
        <end position="714"/>
    </location>
</feature>
<evidence type="ECO:0000256" key="4">
    <source>
        <dbReference type="ARBA" id="ARBA00022473"/>
    </source>
</evidence>
<feature type="compositionally biased region" description="Basic and acidic residues" evidence="13">
    <location>
        <begin position="787"/>
        <end position="796"/>
    </location>
</feature>
<keyword evidence="5" id="KW-0597">Phosphoprotein</keyword>
<evidence type="ECO:0000259" key="14">
    <source>
        <dbReference type="Pfam" id="PF18876"/>
    </source>
</evidence>
<evidence type="ECO:0000256" key="8">
    <source>
        <dbReference type="ARBA" id="ARBA00023125"/>
    </source>
</evidence>
<reference evidence="15" key="1">
    <citation type="journal article" date="2016" name="Ticks Tick Borne Dis.">
        <title>De novo assembly and annotation of the salivary gland transcriptome of Rhipicephalus appendiculatus male and female ticks during blood feeding.</title>
        <authorList>
            <person name="de Castro M.H."/>
            <person name="de Klerk D."/>
            <person name="Pienaar R."/>
            <person name="Latif A.A."/>
            <person name="Rees D.J."/>
            <person name="Mans B.J."/>
        </authorList>
    </citation>
    <scope>NUCLEOTIDE SEQUENCE</scope>
    <source>
        <tissue evidence="15">Salivary glands</tissue>
    </source>
</reference>
<evidence type="ECO:0000256" key="6">
    <source>
        <dbReference type="ARBA" id="ARBA00022788"/>
    </source>
</evidence>
<feature type="compositionally biased region" description="Basic residues" evidence="13">
    <location>
        <begin position="192"/>
        <end position="217"/>
    </location>
</feature>
<evidence type="ECO:0000313" key="15">
    <source>
        <dbReference type="EMBL" id="JAP85092.1"/>
    </source>
</evidence>
<dbReference type="GO" id="GO:0032783">
    <property type="term" value="C:super elongation complex"/>
    <property type="evidence" value="ECO:0007669"/>
    <property type="project" value="TreeGrafter"/>
</dbReference>
<feature type="domain" description="AF4/FMR2 C-terminal homology" evidence="14">
    <location>
        <begin position="1201"/>
        <end position="1488"/>
    </location>
</feature>
<sequence length="1497" mass="159723">MACNVTSSWGFNHFDPLWNSAASSVERDALRERERQARALRAGLGGGDSGGHPIFRAPIKVDPGQEDELSRRIKNTLGDFNQVQRLLSHDPNHLIGISRTNAAAQTRAPPAVSNPVNGSSSTASTWNGNATDPGGTRSSSSNSSSSLAKQQHHSNSVSSSSSSGGASSGGSAHPASQSSSSNQQQGSSHHSSSSHRSHHGSSHHSHHHSHHHHKKQQQPHQPPPLMNGQYKPSSTSSSSSAAGKNSRHLSQPPQGSSHHHHQSRGSSHEQGRLEDATSNPKASSLPASTVASSAAPATNPPVAPSSQGPPNGLVVRPPAMRAPSKDVNNGNSSASAQHQSSTNSSSLTVRTESNGPAAGSTKSSSVPRSSASDSKPKRPVPRLQISAPSSDSGTGSTLPELETILKEMKKVPPVLTAIETPRKEECRPYFPTTPVQDPVPNHLDENGDSKHLLDPRKVASPPGSSLQDDLEMSDSDDEQEPPFRKTSSSLGFSISKNPASPNESILQPPCLVEKMSSSESSSSDSDDSSSASGSGSDSESSDSDGSAPETSREPSTQSWKLADLIGKRSSPVGLGVGLAPMGRQSRAEDSLVDEDSFTPILSQFPNRDADLGLMLKSPSPEGLDLIRSPVTKPSNFLLSPVHSSPSRSPPPLTSHARAAPLSPSPQGHQPAKPATGVTAALPDDEGPCQMQNGRITMRLGKQQPPPPKSEPEPPAVKQQPEPVKRSWPSKAAKKETSPSLAPPPRNKTPATPVLPAKTELAEGDVTAREPTPVGITPAVSRTTSKRSQSDRYNEKRSKIHKPRLVLSDSSSEDEGPPPPSAVGRLSSGEDGRAEQRNSTVAPVPRGRPPKPPRTDSNVHKDELVVPKREGMGMPRTPPEPPSLLSPIGQRSGSEVRESVPASTDSTVVSIPLSRLLRLPGRPGRQQPSPLLPKEHPLDTGPATLNQKPDGSKNSLASSAVSSPAKGKSSSKRKSVPDEDRGSREQEKKRRVSTSSSGSLRVKREPAELPRPDDESESRHAWPEPLRSCDSPSSLSSYSSQRSGSRQHRGRPSSSSRNRSEKGASRKETTPSSEKSKRHHNHHRDKKESSGSRTRSHLDGASSSSKSRTAPDDPCSEPGAMAGSTDVASSSQVNSWEGLLSSSDQSEVHGHETPGSRMGSGGMSTLPVGTGGLLTAKKEEPADRHSQQGNPTQLLSYSSHQEWEAKTSSSDYFLCEAKRLKHEADREVHRTAQAVQYLEAVLYFILTGNAMEHSRADLDNVYRMYKETLTLIKYISSKFQKLQNDAYGSIDNKLAVLSLRCQSLLYKKLYELHKNDVRENMRALTEFQKCPLGKLASPPLAPAGVRLQRSPCQPSPHSPTPSPAGSVGSQSSGYSSCELASNGHGGSRQQPATAATVVPAVAPAAAAPPPGAVALPQSQYLMLQRQLANLTCLYRCHDMWEQADSLTSRSHSREFFEDLDRDCGKLTLHSSCSELVKYIQEGVCRLRQRFTTCSTDTT</sequence>
<evidence type="ECO:0000256" key="5">
    <source>
        <dbReference type="ARBA" id="ARBA00022553"/>
    </source>
</evidence>
<feature type="compositionally biased region" description="Low complexity" evidence="13">
    <location>
        <begin position="360"/>
        <end position="373"/>
    </location>
</feature>
<feature type="compositionally biased region" description="Polar residues" evidence="13">
    <location>
        <begin position="114"/>
        <end position="130"/>
    </location>
</feature>
<evidence type="ECO:0000256" key="3">
    <source>
        <dbReference type="ARBA" id="ARBA00021888"/>
    </source>
</evidence>
<feature type="region of interest" description="Disordered" evidence="13">
    <location>
        <begin position="102"/>
        <end position="591"/>
    </location>
</feature>
<feature type="compositionally biased region" description="Low complexity" evidence="13">
    <location>
        <begin position="517"/>
        <end position="547"/>
    </location>
</feature>
<feature type="compositionally biased region" description="Low complexity" evidence="13">
    <location>
        <begin position="951"/>
        <end position="964"/>
    </location>
</feature>
<proteinExistence type="inferred from homology"/>
<feature type="compositionally biased region" description="Polar residues" evidence="13">
    <location>
        <begin position="1186"/>
        <end position="1199"/>
    </location>
</feature>
<feature type="compositionally biased region" description="Basic and acidic residues" evidence="13">
    <location>
        <begin position="974"/>
        <end position="987"/>
    </location>
</feature>
<feature type="compositionally biased region" description="Basic and acidic residues" evidence="13">
    <location>
        <begin position="1175"/>
        <end position="1185"/>
    </location>
</feature>
<feature type="region of interest" description="Disordered" evidence="13">
    <location>
        <begin position="619"/>
        <end position="1199"/>
    </location>
</feature>
<organism evidence="15">
    <name type="scientific">Rhipicephalus appendiculatus</name>
    <name type="common">Brown ear tick</name>
    <dbReference type="NCBI Taxonomy" id="34631"/>
    <lineage>
        <taxon>Eukaryota</taxon>
        <taxon>Metazoa</taxon>
        <taxon>Ecdysozoa</taxon>
        <taxon>Arthropoda</taxon>
        <taxon>Chelicerata</taxon>
        <taxon>Arachnida</taxon>
        <taxon>Acari</taxon>
        <taxon>Parasitiformes</taxon>
        <taxon>Ixodida</taxon>
        <taxon>Ixodoidea</taxon>
        <taxon>Ixodidae</taxon>
        <taxon>Rhipicephalinae</taxon>
        <taxon>Rhipicephalus</taxon>
        <taxon>Rhipicephalus</taxon>
    </lineage>
</organism>
<evidence type="ECO:0000256" key="7">
    <source>
        <dbReference type="ARBA" id="ARBA00023015"/>
    </source>
</evidence>
<feature type="compositionally biased region" description="Low complexity" evidence="13">
    <location>
        <begin position="153"/>
        <end position="191"/>
    </location>
</feature>
<feature type="compositionally biased region" description="Low complexity" evidence="13">
    <location>
        <begin position="1025"/>
        <end position="1043"/>
    </location>
</feature>
<feature type="compositionally biased region" description="Pro residues" evidence="13">
    <location>
        <begin position="1352"/>
        <end position="1361"/>
    </location>
</feature>
<keyword evidence="9" id="KW-0804">Transcription</keyword>
<evidence type="ECO:0000256" key="13">
    <source>
        <dbReference type="SAM" id="MobiDB-lite"/>
    </source>
</evidence>
<dbReference type="GO" id="GO:0010468">
    <property type="term" value="P:regulation of gene expression"/>
    <property type="evidence" value="ECO:0007669"/>
    <property type="project" value="InterPro"/>
</dbReference>
<comment type="similarity">
    <text evidence="2">Belongs to the AF4 family.</text>
</comment>
<dbReference type="Pfam" id="PF05110">
    <property type="entry name" value="AF-4"/>
    <property type="match status" value="1"/>
</dbReference>
<feature type="compositionally biased region" description="Low complexity" evidence="13">
    <location>
        <begin position="1364"/>
        <end position="1375"/>
    </location>
</feature>
<name>A0A131Z2S0_RHIAP</name>
<feature type="compositionally biased region" description="Basic residues" evidence="13">
    <location>
        <begin position="1075"/>
        <end position="1084"/>
    </location>
</feature>
<dbReference type="PANTHER" id="PTHR10528">
    <property type="entry name" value="AF4/FMR2 FAMILY MEMBER"/>
    <property type="match status" value="1"/>
</dbReference>
<dbReference type="InterPro" id="IPR007797">
    <property type="entry name" value="AF4/FMR2"/>
</dbReference>
<feature type="compositionally biased region" description="Low complexity" evidence="13">
    <location>
        <begin position="328"/>
        <end position="346"/>
    </location>
</feature>
<comment type="subcellular location">
    <subcellularLocation>
        <location evidence="1">Nucleus</location>
    </subcellularLocation>
</comment>
<evidence type="ECO:0000256" key="11">
    <source>
        <dbReference type="ARBA" id="ARBA00024653"/>
    </source>
</evidence>
<keyword evidence="4" id="KW-0217">Developmental protein</keyword>
<feature type="compositionally biased region" description="Polar residues" evidence="13">
    <location>
        <begin position="485"/>
        <end position="505"/>
    </location>
</feature>
<evidence type="ECO:0000256" key="10">
    <source>
        <dbReference type="ARBA" id="ARBA00023242"/>
    </source>
</evidence>
<evidence type="ECO:0000256" key="1">
    <source>
        <dbReference type="ARBA" id="ARBA00004123"/>
    </source>
</evidence>
<feature type="compositionally biased region" description="Polar residues" evidence="13">
    <location>
        <begin position="386"/>
        <end position="397"/>
    </location>
</feature>
<protein>
    <recommendedName>
        <fullName evidence="3">AF4/FMR2 family member lilli</fullName>
    </recommendedName>
    <alternativeName>
        <fullName evidence="12">Protein lilliputian</fullName>
    </alternativeName>
</protein>
<keyword evidence="6" id="KW-0562">Pair-rule protein</keyword>
<feature type="compositionally biased region" description="Basic and acidic residues" evidence="13">
    <location>
        <begin position="1057"/>
        <end position="1068"/>
    </location>
</feature>
<evidence type="ECO:0000256" key="2">
    <source>
        <dbReference type="ARBA" id="ARBA00007354"/>
    </source>
</evidence>
<feature type="compositionally biased region" description="Basic and acidic residues" evidence="13">
    <location>
        <begin position="266"/>
        <end position="275"/>
    </location>
</feature>
<keyword evidence="10" id="KW-0539">Nucleus</keyword>
<comment type="function">
    <text evidence="11">Has a role in transcriptional regulation. Acts in parallel with the Ras/MAPK and the PI3K/PKB pathways in the control of cell identity and cellular growth. Essential for regulation of the cytoskeleton and cell growth but not for cell proliferation or growth rate. Required specifically for the microtubule-based basal transport of lipid droplets. Plays a partially redundant function downstream of Raf in cell fate specification in the developing eye. Pair-rule protein that regulates embryonic cellularization, gastrulation and segmentation.</text>
</comment>
<dbReference type="Pfam" id="PF18876">
    <property type="entry name" value="AFF4_CHD"/>
    <property type="match status" value="1"/>
</dbReference>
<feature type="compositionally biased region" description="Low complexity" evidence="13">
    <location>
        <begin position="637"/>
        <end position="646"/>
    </location>
</feature>